<dbReference type="RefSeq" id="WP_068418127.1">
    <property type="nucleotide sequence ID" value="NZ_LRDB01000050.1"/>
</dbReference>
<dbReference type="Proteomes" id="UP000075615">
    <property type="component" value="Unassembled WGS sequence"/>
</dbReference>
<name>A0A150X2Y7_9BACT</name>
<keyword evidence="1" id="KW-1133">Transmembrane helix</keyword>
<comment type="caution">
    <text evidence="2">The sequence shown here is derived from an EMBL/GenBank/DDBJ whole genome shotgun (WGS) entry which is preliminary data.</text>
</comment>
<proteinExistence type="predicted"/>
<sequence length="131" mass="14689">MNTKILMMITALFLGLIGVTLAFMPQEVAVFLNMGSDQYTELATQLLGALYLGFAMLNWMAKDNLMGGIYGKPVAMGNLMHFVVGAFALLKMLSTITMHWEYMVGFTVLYIVFALSFIFLFVNHPKEKTEN</sequence>
<keyword evidence="3" id="KW-1185">Reference proteome</keyword>
<dbReference type="AlphaFoldDB" id="A0A150X2Y7"/>
<dbReference type="EMBL" id="LRDB01000050">
    <property type="protein sequence ID" value="KYG73091.1"/>
    <property type="molecule type" value="Genomic_DNA"/>
</dbReference>
<keyword evidence="1" id="KW-0812">Transmembrane</keyword>
<protein>
    <submittedName>
        <fullName evidence="2">Uncharacterized protein</fullName>
    </submittedName>
</protein>
<accession>A0A150X2Y7</accession>
<feature type="transmembrane region" description="Helical" evidence="1">
    <location>
        <begin position="102"/>
        <end position="122"/>
    </location>
</feature>
<feature type="transmembrane region" description="Helical" evidence="1">
    <location>
        <begin position="42"/>
        <end position="61"/>
    </location>
</feature>
<evidence type="ECO:0000256" key="1">
    <source>
        <dbReference type="SAM" id="Phobius"/>
    </source>
</evidence>
<dbReference type="OrthoDB" id="2913980at2"/>
<evidence type="ECO:0000313" key="3">
    <source>
        <dbReference type="Proteomes" id="UP000075615"/>
    </source>
</evidence>
<dbReference type="STRING" id="296218.AWN68_10395"/>
<gene>
    <name evidence="2" type="ORF">AWN68_10395</name>
</gene>
<organism evidence="2 3">
    <name type="scientific">Roseivirga echinicomitans</name>
    <dbReference type="NCBI Taxonomy" id="296218"/>
    <lineage>
        <taxon>Bacteria</taxon>
        <taxon>Pseudomonadati</taxon>
        <taxon>Bacteroidota</taxon>
        <taxon>Cytophagia</taxon>
        <taxon>Cytophagales</taxon>
        <taxon>Roseivirgaceae</taxon>
        <taxon>Roseivirga</taxon>
    </lineage>
</organism>
<feature type="transmembrane region" description="Helical" evidence="1">
    <location>
        <begin position="73"/>
        <end position="90"/>
    </location>
</feature>
<reference evidence="2 3" key="1">
    <citation type="submission" date="2016-01" db="EMBL/GenBank/DDBJ databases">
        <title>Genome sequencing of Roseivirga echinicomitans KMM 6058.</title>
        <authorList>
            <person name="Selvaratnam C."/>
            <person name="Thevarajoo S."/>
            <person name="Goh K.M."/>
            <person name="Ee R."/>
            <person name="Chan K.-G."/>
            <person name="Chong C.S."/>
        </authorList>
    </citation>
    <scope>NUCLEOTIDE SEQUENCE [LARGE SCALE GENOMIC DNA]</scope>
    <source>
        <strain evidence="2 3">KMM 6058</strain>
    </source>
</reference>
<keyword evidence="1" id="KW-0472">Membrane</keyword>
<evidence type="ECO:0000313" key="2">
    <source>
        <dbReference type="EMBL" id="KYG73091.1"/>
    </source>
</evidence>